<dbReference type="GO" id="GO:0000160">
    <property type="term" value="P:phosphorelay signal transduction system"/>
    <property type="evidence" value="ECO:0007669"/>
    <property type="project" value="InterPro"/>
</dbReference>
<dbReference type="AlphaFoldDB" id="Q3IDF2"/>
<dbReference type="PROSITE" id="PS50110">
    <property type="entry name" value="RESPONSE_REGULATORY"/>
    <property type="match status" value="1"/>
</dbReference>
<dbReference type="InterPro" id="IPR001789">
    <property type="entry name" value="Sig_transdc_resp-reg_receiver"/>
</dbReference>
<dbReference type="Pfam" id="PF00563">
    <property type="entry name" value="EAL"/>
    <property type="match status" value="1"/>
</dbReference>
<evidence type="ECO:0000259" key="3">
    <source>
        <dbReference type="PROSITE" id="PS50883"/>
    </source>
</evidence>
<dbReference type="Proteomes" id="UP000006843">
    <property type="component" value="Chromosome I"/>
</dbReference>
<organism evidence="4 5">
    <name type="scientific">Pseudoalteromonas translucida (strain TAC 125)</name>
    <dbReference type="NCBI Taxonomy" id="326442"/>
    <lineage>
        <taxon>Bacteria</taxon>
        <taxon>Pseudomonadati</taxon>
        <taxon>Pseudomonadota</taxon>
        <taxon>Gammaproteobacteria</taxon>
        <taxon>Alteromonadales</taxon>
        <taxon>Pseudoalteromonadaceae</taxon>
        <taxon>Pseudoalteromonas</taxon>
    </lineage>
</organism>
<dbReference type="SMART" id="SM00448">
    <property type="entry name" value="REC"/>
    <property type="match status" value="1"/>
</dbReference>
<dbReference type="Gene3D" id="3.20.20.450">
    <property type="entry name" value="EAL domain"/>
    <property type="match status" value="1"/>
</dbReference>
<gene>
    <name evidence="4" type="ordered locus">PSHAa0134</name>
</gene>
<proteinExistence type="predicted"/>
<dbReference type="KEGG" id="pha:PSHAa0134"/>
<dbReference type="SMART" id="SM00052">
    <property type="entry name" value="EAL"/>
    <property type="match status" value="1"/>
</dbReference>
<dbReference type="SUPFAM" id="SSF52172">
    <property type="entry name" value="CheY-like"/>
    <property type="match status" value="1"/>
</dbReference>
<keyword evidence="1" id="KW-0597">Phosphoprotein</keyword>
<evidence type="ECO:0000259" key="2">
    <source>
        <dbReference type="PROSITE" id="PS50110"/>
    </source>
</evidence>
<sequence>MRIYYFYSNTHYALKGITVKKVVPNILVVDDSKAILIVMEAILAELDMSETITTCLSATKALEKVKRDINYFDAIFTDLNMPEMDGMELIRHLGELNYQGAIIIISEMEHKVISLAANLAKQHNAHLIGNISKPVQLTQVGSLLNKVAYLNSHTLIKEPAISKTELINALKNDEITPFYQPKICINTSKIKSAEVLARIVSNTDGSIILPARFISLAEQHDLINEITFALFEKATSDFENIKEQLGQNLKLAFNLSPMQLNDLSCPNKLLLILKLNQLKPSDIIIEITEQHALSSLSQLETLNRLRMHGFGLSLDDFGVGFTNMSQLKNLPFTEIKIDRTLISNIETDQFSQVVVSSLIDITNQEHLELVAEGVERPEELAYLRHYKTRLAIQGFLFSRPKSKSEFIDWAQYWIKVTGNTINYKPPS</sequence>
<dbReference type="HOGENOM" id="CLU_000445_70_2_6"/>
<dbReference type="InterPro" id="IPR050706">
    <property type="entry name" value="Cyclic-di-GMP_PDE-like"/>
</dbReference>
<dbReference type="InterPro" id="IPR011006">
    <property type="entry name" value="CheY-like_superfamily"/>
</dbReference>
<evidence type="ECO:0000313" key="4">
    <source>
        <dbReference type="EMBL" id="CAI85238.1"/>
    </source>
</evidence>
<protein>
    <submittedName>
        <fullName evidence="4">Uncharacterized protein</fullName>
    </submittedName>
</protein>
<feature type="domain" description="EAL" evidence="3">
    <location>
        <begin position="159"/>
        <end position="414"/>
    </location>
</feature>
<dbReference type="Gene3D" id="3.40.50.2300">
    <property type="match status" value="1"/>
</dbReference>
<dbReference type="CDD" id="cd01948">
    <property type="entry name" value="EAL"/>
    <property type="match status" value="1"/>
</dbReference>
<dbReference type="InterPro" id="IPR035919">
    <property type="entry name" value="EAL_sf"/>
</dbReference>
<dbReference type="SUPFAM" id="SSF141868">
    <property type="entry name" value="EAL domain-like"/>
    <property type="match status" value="1"/>
</dbReference>
<evidence type="ECO:0000313" key="5">
    <source>
        <dbReference type="Proteomes" id="UP000006843"/>
    </source>
</evidence>
<dbReference type="GO" id="GO:0071111">
    <property type="term" value="F:cyclic-guanylate-specific phosphodiesterase activity"/>
    <property type="evidence" value="ECO:0007669"/>
    <property type="project" value="InterPro"/>
</dbReference>
<keyword evidence="5" id="KW-1185">Reference proteome</keyword>
<reference evidence="4 5" key="1">
    <citation type="journal article" date="2005" name="Genome Res.">
        <title>Coping with cold: the genome of the versatile marine Antarctica bacterium Pseudoalteromonas haloplanktis TAC125.</title>
        <authorList>
            <person name="Medigue C."/>
            <person name="Krin E."/>
            <person name="Pascal G."/>
            <person name="Barbe V."/>
            <person name="Bernsel A."/>
            <person name="Bertin P."/>
            <person name="Cheung F."/>
            <person name="Cruveiller S."/>
            <person name="Damico S."/>
            <person name="Duilio A."/>
            <person name="Fang G."/>
            <person name="Feller G."/>
            <person name="Mangenot S."/>
            <person name="Marino G."/>
            <person name="Nilsson J."/>
            <person name="Parilli E."/>
            <person name="Rocha E."/>
            <person name="Rouy Z."/>
            <person name="Sekowska A."/>
            <person name="Tutino M.L."/>
            <person name="Vallenet D."/>
            <person name="von Heijne G."/>
            <person name="Danchin A."/>
        </authorList>
    </citation>
    <scope>NUCLEOTIDE SEQUENCE [LARGE SCALE GENOMIC DNA]</scope>
    <source>
        <strain evidence="5">TAC 125</strain>
    </source>
</reference>
<dbReference type="PROSITE" id="PS50883">
    <property type="entry name" value="EAL"/>
    <property type="match status" value="1"/>
</dbReference>
<evidence type="ECO:0000256" key="1">
    <source>
        <dbReference type="PROSITE-ProRule" id="PRU00169"/>
    </source>
</evidence>
<dbReference type="Pfam" id="PF00072">
    <property type="entry name" value="Response_reg"/>
    <property type="match status" value="1"/>
</dbReference>
<dbReference type="InterPro" id="IPR001633">
    <property type="entry name" value="EAL_dom"/>
</dbReference>
<dbReference type="eggNOG" id="COG2200">
    <property type="taxonomic scope" value="Bacteria"/>
</dbReference>
<name>Q3IDF2_PSET1</name>
<feature type="modified residue" description="4-aspartylphosphate" evidence="1">
    <location>
        <position position="78"/>
    </location>
</feature>
<dbReference type="EMBL" id="CR954246">
    <property type="protein sequence ID" value="CAI85238.1"/>
    <property type="molecule type" value="Genomic_DNA"/>
</dbReference>
<dbReference type="STRING" id="326442.PSHAa0134"/>
<feature type="domain" description="Response regulatory" evidence="2">
    <location>
        <begin position="25"/>
        <end position="148"/>
    </location>
</feature>
<accession>Q3IDF2</accession>
<dbReference type="PANTHER" id="PTHR33121:SF70">
    <property type="entry name" value="SIGNALING PROTEIN YKOW"/>
    <property type="match status" value="1"/>
</dbReference>
<dbReference type="PANTHER" id="PTHR33121">
    <property type="entry name" value="CYCLIC DI-GMP PHOSPHODIESTERASE PDEF"/>
    <property type="match status" value="1"/>
</dbReference>